<dbReference type="SMART" id="SM00710">
    <property type="entry name" value="PbH1"/>
    <property type="match status" value="14"/>
</dbReference>
<dbReference type="EMBL" id="CP036266">
    <property type="protein sequence ID" value="QDT22259.1"/>
    <property type="molecule type" value="Genomic_DNA"/>
</dbReference>
<dbReference type="Pfam" id="PF17892">
    <property type="entry name" value="Cadherin_5"/>
    <property type="match status" value="8"/>
</dbReference>
<evidence type="ECO:0000313" key="3">
    <source>
        <dbReference type="Proteomes" id="UP000320421"/>
    </source>
</evidence>
<proteinExistence type="predicted"/>
<dbReference type="OrthoDB" id="292060at2"/>
<organism evidence="2 3">
    <name type="scientific">Gimesia chilikensis</name>
    <dbReference type="NCBI Taxonomy" id="2605989"/>
    <lineage>
        <taxon>Bacteria</taxon>
        <taxon>Pseudomonadati</taxon>
        <taxon>Planctomycetota</taxon>
        <taxon>Planctomycetia</taxon>
        <taxon>Planctomycetales</taxon>
        <taxon>Planctomycetaceae</taxon>
        <taxon>Gimesia</taxon>
    </lineage>
</organism>
<dbReference type="Proteomes" id="UP000320421">
    <property type="component" value="Chromosome"/>
</dbReference>
<dbReference type="GO" id="GO:0007156">
    <property type="term" value="P:homophilic cell adhesion via plasma membrane adhesion molecules"/>
    <property type="evidence" value="ECO:0007669"/>
    <property type="project" value="InterPro"/>
</dbReference>
<name>A0A517PSC0_9PLAN</name>
<dbReference type="InterPro" id="IPR040853">
    <property type="entry name" value="RapA2_cadherin-like"/>
</dbReference>
<evidence type="ECO:0000313" key="2">
    <source>
        <dbReference type="EMBL" id="QDT22259.1"/>
    </source>
</evidence>
<dbReference type="InterPro" id="IPR041690">
    <property type="entry name" value="Cadherin_5"/>
</dbReference>
<dbReference type="InterPro" id="IPR010221">
    <property type="entry name" value="VCBS_dom"/>
</dbReference>
<dbReference type="InterPro" id="IPR036439">
    <property type="entry name" value="Dockerin_dom_sf"/>
</dbReference>
<dbReference type="Gene3D" id="2.60.40.10">
    <property type="entry name" value="Immunoglobulins"/>
    <property type="match status" value="2"/>
</dbReference>
<dbReference type="GO" id="GO:0000272">
    <property type="term" value="P:polysaccharide catabolic process"/>
    <property type="evidence" value="ECO:0007669"/>
    <property type="project" value="InterPro"/>
</dbReference>
<feature type="domain" description="Cadherin" evidence="1">
    <location>
        <begin position="2661"/>
        <end position="2770"/>
    </location>
</feature>
<accession>A0A517PSC0</accession>
<dbReference type="InterPro" id="IPR018247">
    <property type="entry name" value="EF_Hand_1_Ca_BS"/>
</dbReference>
<evidence type="ECO:0000259" key="1">
    <source>
        <dbReference type="PROSITE" id="PS50268"/>
    </source>
</evidence>
<keyword evidence="3" id="KW-1185">Reference proteome</keyword>
<dbReference type="InterPro" id="IPR013783">
    <property type="entry name" value="Ig-like_fold"/>
</dbReference>
<dbReference type="GO" id="GO:0016020">
    <property type="term" value="C:membrane"/>
    <property type="evidence" value="ECO:0007669"/>
    <property type="project" value="InterPro"/>
</dbReference>
<dbReference type="NCBIfam" id="TIGR01965">
    <property type="entry name" value="VCBS_repeat"/>
    <property type="match status" value="17"/>
</dbReference>
<dbReference type="NCBIfam" id="NF012211">
    <property type="entry name" value="tand_rpt_95"/>
    <property type="match status" value="11"/>
</dbReference>
<dbReference type="Pfam" id="PF17803">
    <property type="entry name" value="Cadherin_4"/>
    <property type="match status" value="1"/>
</dbReference>
<gene>
    <name evidence="2" type="ORF">HG66A1_40660</name>
</gene>
<reference evidence="2 3" key="1">
    <citation type="submission" date="2019-02" db="EMBL/GenBank/DDBJ databases">
        <title>Deep-cultivation of Planctomycetes and their phenomic and genomic characterization uncovers novel biology.</title>
        <authorList>
            <person name="Wiegand S."/>
            <person name="Jogler M."/>
            <person name="Boedeker C."/>
            <person name="Pinto D."/>
            <person name="Vollmers J."/>
            <person name="Rivas-Marin E."/>
            <person name="Kohn T."/>
            <person name="Peeters S.H."/>
            <person name="Heuer A."/>
            <person name="Rast P."/>
            <person name="Oberbeckmann S."/>
            <person name="Bunk B."/>
            <person name="Jeske O."/>
            <person name="Meyerdierks A."/>
            <person name="Storesund J.E."/>
            <person name="Kallscheuer N."/>
            <person name="Luecker S."/>
            <person name="Lage O.M."/>
            <person name="Pohl T."/>
            <person name="Merkel B.J."/>
            <person name="Hornburger P."/>
            <person name="Mueller R.-W."/>
            <person name="Bruemmer F."/>
            <person name="Labrenz M."/>
            <person name="Spormann A.M."/>
            <person name="Op den Camp H."/>
            <person name="Overmann J."/>
            <person name="Amann R."/>
            <person name="Jetten M.S.M."/>
            <person name="Mascher T."/>
            <person name="Medema M.H."/>
            <person name="Devos D.P."/>
            <person name="Kaster A.-K."/>
            <person name="Ovreas L."/>
            <person name="Rohde M."/>
            <person name="Galperin M.Y."/>
            <person name="Jogler C."/>
        </authorList>
    </citation>
    <scope>NUCLEOTIDE SEQUENCE [LARGE SCALE GENOMIC DNA]</scope>
    <source>
        <strain evidence="2 3">HG66A1</strain>
    </source>
</reference>
<protein>
    <recommendedName>
        <fullName evidence="1">Cadherin domain-containing protein</fullName>
    </recommendedName>
</protein>
<dbReference type="PROSITE" id="PS50268">
    <property type="entry name" value="CADHERIN_2"/>
    <property type="match status" value="1"/>
</dbReference>
<dbReference type="Gene3D" id="1.10.1330.10">
    <property type="entry name" value="Dockerin domain"/>
    <property type="match status" value="1"/>
</dbReference>
<dbReference type="PROSITE" id="PS00018">
    <property type="entry name" value="EF_HAND_1"/>
    <property type="match status" value="4"/>
</dbReference>
<sequence length="4341" mass="449057">MKSLKRLFGRNSTRKFKRRLPFRMSRPIGYASHVERLEDRTLLASNILASLESSVNQPNDSTELLLTVGAGSSPTLGFEVHASPGSAFNPAAVQILDANTNAVVPLQLAEHDHAGTSSSLVLATLAPGDYSIFVQGQTAATGNFTIDIFMPGDSDGSGSVSDTEYQQALAASYQHLFGFNHFTSQMIMSMGLDPTQNYYSEEQDGDKDGDIDNYDLQMMNNNRNVPAVQLELIGDQDAPAVVAGLQTDSGVSNSDGITNDLTIVGTVSDESLITQFKVALDGGSFVDIFGQLSGGANGGTFTLTRGWLEANLNGGGSLEGGTHTLHFMTVDEHANVSPAGAFDVNFELDTIAPTTATPIGNQTLNEDFGSFNLGPFTDFFNQNGGTPLSYSVDSITNAIVNFDFATNELILTSRQDVSGSADIVIRAIDVAGNTVLSNTFTVTVNAVNDAPVAVDDSFSTDEDTLLNGASNVLVANPATADSDVENDTLTVTEVNGSSVDIGNEITIGAGGKLTLESDGSFSFDPAGVYNYLAVGETATETFTYKISDGNGGTDTASVTITIHGVNDAPVAQDDDFTITQNETLNMNHHSVINSNGNGADYDPDTSDSIEVTAVNGSAANVGNEVVLASGASLTLFSGGFISYQPNGVFDYLALGETATETFTYTLSDGNGGTDTATVTITITGVNDDPVANPNTILTAGADEDNPVSAPAGAIFEFATDAEDDSLLITEINGAVGNVGATISIGLGGLLTANADGSFTFDPNDSYDFLAVGESYDEAFTYKISDGNGGTDGGTYTIRIHGINDAPIAEDDGFTTNEDTPTSGDLFADNGSGVDSDVEGQIFTVTSVNDAGTIGIVSVNPDGTFTYNPDGQFEYLADGESATDTFTYTIEDSQGGTDTATVTVTITGVNDAPVSVDDDVTTDEDTALNGDVFADNGNGVDSDVESQAFTVTSFDDSLTTGSVVVNANGTFTYDPNGQFDYLAVGESASDSFTYTIEDAQGGTSTATVNITITGVNDDPTVSAAVSTTATEDDVSFSLNLLTNASDVDTTDVLNVSNLVLDSGDDSGITVNGNSLDIDPSAYNYLAVGESAVITYTYNVIDGEGGSVAQTATITITGVNDAPAVSAAVTTTATEDEGSFSLNLLTNASDPDTTDVLNVSGLSLDSGDDSGITINGNSLDIDPSAYNYLAVGESAVIVYSYDIIDGEGGTVPQTATITITGVNDAPAVSAAVSTTATEDDGTFSLDLLTNASDPDTTDVLNVSGLTLDSGDDSGITVNGNSLDIDPSAYNYLAVGESAVITYSYNVIDGEGGSVAQTATITITGVNDAPAVSAAVTTTATEDDLSFSLDLLTNASDPDTTDVLNVSGLSLDSGDDSGITINGNSLDIDPSAYNYLAVGESAVITYSYNVIDGEGGSVAQTATITITGVNDAPAVSAAVTTTATEDDGTSSLDLLTNASDPDTTDVLNVSGLTLDSGDASGITVNGNSLDIDPSAYNYLAVGESAVITYSYNVIDGEGGSVAQTATVTITGVNDAPVAQDDAVDVNKEQVFSGNVFANNGSGVDSDPDTSDTFDVSEVNGESTDVGTEVTLGSGALLTLNADGTFTYDPNGQFDYLTGLATATDSFDYKIDDGNGGVDVATVTLTISANQAPIANIDLVATNEDTELLNIDVLANDTDPDGDDSNLTVFGLPSMTSNGGAALTLNLDGTINYDPSVAYNYLSVGQLAVDTFTYTVEDERGGFATGTVQVTVTGVNDAPTVSAPVVSTSNEDAGGFSVNLLDNANDVDTNDTLAIQNLVQTNAGNVGGITPSGTSLSVDPSFYSYLSVGESEVITYSYEVIDGNGGIVSQTVSITIDGRNDAPIVSMGVESIPTEDDGVYALNLLSHASDIDQSDTLVVANLTKTSGDDSGIVVNGNLLQITPNAYNSLAAGETAVIEYSYNVIDGNGGSVAQTATITVLGVNDDPTATILTITSAVTEDDGSYSIDLLQNVSDDDTTDVLSATNIVKFSGNNVGITVNGNSLDIDPSAYGYLAAGEDAVIVYHYDVTDSNGGTVQLIASITISGANDAPVAAPDAFGTNEDTVLNGGNVLDDNGSGADSDIDASNTISVTGISDGGGTGSVGSAFTLVSGAVVTLQSDGTFSYDPNNSFEDLAVDETVTDSFTYTLSDGTATDTATVTITITGVNDPPVAAADEFSTTQDFALTGENLFDDNSNGEDTDIDFSDVLTVIGIGQGVNTGTVGSGFTLASGAVVTVLADGTFDYDPNGAFDYLGATESASDTFTYIISDGNGGTDSATVTVFIYGLNDPPEAVADAVTTNEDTTLPDGDVFIDNGSGVDSDVDTNDTLTVVGVSEGGNTGSIGSGFTLASGAIVTMQADGKFSYNPNNSFEYLADGESTTDSFTYTISDGTVTDTATVTITIDGVNDDPVAVHDRVTTDEDTTLVGADVFVDNNFGVDSDVDGSDILTVIGVSQGMTTGSIGSGFTLASGAIVTMQSNGTFTYNPNGAFESLAVGETATDSFTYTISDGNGGTDSASVDIQIDGVNDAPVISAAVTSTSTEDDGSVNVDLLTNTTDVDTSDTLSVINLLKTNAGNDGGITMTTASSWDIDTSFYGYLAAGESEVITYSYDITDNNGETVSQTLTITINGVNDDPVAQNDAFQTDEETTLTGVNVFSDNGSGVDADGDASDSFTVTGVNQGGSVGSVGGAFMLSSGAAVTIQSTGALEYDPNGAFNYLADGESATETFTYTITDEEGGTSTATVTVTITGVNDPVVAEDDAVSTTKNNSLNFDVRVDNGSGADSDPDTSDILTVTELDNLDGTQATTITTTKGAIVTIEANGTITYDPNNAFNHLTTPQMSETDTFSYTIDDGNGSTDTATVTVTVTGSNEPLVLSTPLPDLIRDGLTEEIINLDNFFSDGDAGDTISYSVSASLENDDPLPSGFWTNNGLIFISGNELHIQYTTYSVSQVRQPVKITVTATSSDGVSAQVVDDFLVTPDPAGTAEIRLIARPTASEGRDFTYFRASQTLETLDSGKGAGVFNLTNGLQDLNYTISLSDYNNAVGPDPIVNVDTDLTAVRVIDTSNSDAVLFTIYHATLADDNPDFDLTEDILTGTWAASDPIGLTSAIIDKLYNGDLAIQVELTGGVKSKLSGNNIQVSPEVDNVGALPSEQTSYYTGQDYVVEIWVSDQLSQLLSGADAPGFLGVDVTLNWEGAGNIPEGLRGVATDGASAFTFVPGVGLTDNENNVILDFNGIGFTLGVGAEGSYSRVGYGEFKAFDVTDGTPINYSITLSENSLSSSGGIIHPSQISVVETNVTQDQSYQFNVQTDQSNISISGSVTSGGETTNLTPQNVGLDGTSLSGRVNVVLDDLDNPTNVQIVDSYAEVNPSGLANPARGATGDLTNFDLADFGLQGSLFGGELNLAIRDAIASMFSSQQALSGGLFNITDTWTLDYGQIDSYIAFAGGAFITGRNSESTTGLDMVFFNPGGTPPAGLSSWTNAELTESGGVYTLVVPISRTMTFVDSTGAEITLNFTGSITSTFEKDQSDKFGDTIGTAEETGLSSASQGTVVYQGAINEVAANLDNPLADPDGPNVDKDLFADVDMFHVQLNAGDTVTVDIDGGMFFTGLDSVIRIFDATGTQVAFSDNDLAPDEFLVKYGEKDSYVTFTNNTGSAGEFYIGVSAFNAAYNAVTSYDPTTTAGRDSASNSSVDIDVFDGGSYDLTITVSAGAPPLHGTQSISTDQTLTEGSTVDMVVVRNQTDIDSTGHVSSLPASDTWIDEWSSFWVEIYVETADADAILNAVADLNYNTNFFTATEIEFGSAFAGDGGAIIDDANGVVTGINGTSTQERVGSMKKALLARVKFESLEQDDVSIDFEDKFIGPHALGLSLTNVGVGLSEGAETNVVIGDAPETDLWAIAYDVNDDDIINFRDLMILASVYGDNVLDTNSPYVWALDADKSGTVNYKDLTFFATNYGVSKGGNRDVIYPSNFLQRWYGKTTNISGDSSIDQVMDTALSIWQDALGMDEPLDIQLVITDLGGTQLGEGQITAVDEQGRPVAGIVTLDDDAAGLGWYSDISTTAFGGGELEGGVSYTADINSDAAGHYDLLTVLLHEIGHVAGFTDTYAPFESHIQVGVGGTLSFVGNGFEATLTDDGLHLDDSVHDGDVMNATLDPGVRKLPSILDALILQTAHETAASGDFEILVGVNAPLMANLPLTGSDETVLPEAIQPLAPLVELAQVSFDATGSQSDPAGSNLPVIWNQVWNTLNQLSQGADPAELDLTLLEGLNEEFVQSLREHGLSIIESGEILGHELSELDPADWQLTGLDQNGDGDFDAVFSNWAGPIL</sequence>
<dbReference type="InterPro" id="IPR002126">
    <property type="entry name" value="Cadherin-like_dom"/>
</dbReference>
<dbReference type="Pfam" id="PF17963">
    <property type="entry name" value="Big_9"/>
    <property type="match status" value="12"/>
</dbReference>
<dbReference type="GO" id="GO:0005509">
    <property type="term" value="F:calcium ion binding"/>
    <property type="evidence" value="ECO:0007669"/>
    <property type="project" value="InterPro"/>
</dbReference>
<dbReference type="SUPFAM" id="SSF55486">
    <property type="entry name" value="Metalloproteases ('zincins'), catalytic domain"/>
    <property type="match status" value="1"/>
</dbReference>
<dbReference type="InterPro" id="IPR006626">
    <property type="entry name" value="PbH1"/>
</dbReference>
<dbReference type="Gene3D" id="2.60.120.380">
    <property type="match status" value="1"/>
</dbReference>
<dbReference type="SUPFAM" id="SSF63446">
    <property type="entry name" value="Type I dockerin domain"/>
    <property type="match status" value="1"/>
</dbReference>